<keyword evidence="1" id="KW-0548">Nucleotidyltransferase</keyword>
<sequence>MTLCIIPARGGSKRIPRKNIKLFNGKLMIAYSIEAALESGCFARVAVSTDDEEIAAVARQYGAETPFVRPPELADDFATTGAVMRHAVATLLAERLPESGYSGLLRGESGQPDCSAGLKPALPEVCCLYATAPFVRPADLQRGLDTLRRSGGDYAFSVTDFPFPIQRALRLDGQGGVSMFQPENFAVRSQDLEHAWHDAGQFYWGSAEAWLAEKPIFNSRSAAVKLPRYRVQDIDTPEDWARAEMMWRVLREMGG</sequence>
<reference evidence="2" key="1">
    <citation type="submission" date="2016-05" db="EMBL/GenBank/DDBJ databases">
        <title>Draft genome of Corynebacterium afermentans subsp. afermentans LCDC 88199T.</title>
        <authorList>
            <person name="Bernier A.-M."/>
            <person name="Bernard K."/>
        </authorList>
    </citation>
    <scope>NUCLEOTIDE SEQUENCE [LARGE SCALE GENOMIC DNA]</scope>
    <source>
        <strain evidence="2">NML01-0328</strain>
    </source>
</reference>
<dbReference type="InterPro" id="IPR050793">
    <property type="entry name" value="CMP-NeuNAc_synthase"/>
</dbReference>
<proteinExistence type="predicted"/>
<organism evidence="1 2">
    <name type="scientific">Eikenella corrodens</name>
    <dbReference type="NCBI Taxonomy" id="539"/>
    <lineage>
        <taxon>Bacteria</taxon>
        <taxon>Pseudomonadati</taxon>
        <taxon>Pseudomonadota</taxon>
        <taxon>Betaproteobacteria</taxon>
        <taxon>Neisseriales</taxon>
        <taxon>Neisseriaceae</taxon>
        <taxon>Eikenella</taxon>
    </lineage>
</organism>
<dbReference type="Gene3D" id="3.90.550.10">
    <property type="entry name" value="Spore Coat Polysaccharide Biosynthesis Protein SpsA, Chain A"/>
    <property type="match status" value="1"/>
</dbReference>
<comment type="caution">
    <text evidence="1">The sequence shown here is derived from an EMBL/GenBank/DDBJ whole genome shotgun (WGS) entry which is preliminary data.</text>
</comment>
<dbReference type="PANTHER" id="PTHR21485:SF6">
    <property type="entry name" value="N-ACYLNEURAMINATE CYTIDYLYLTRANSFERASE-RELATED"/>
    <property type="match status" value="1"/>
</dbReference>
<dbReference type="RefSeq" id="WP_064104532.1">
    <property type="nucleotide sequence ID" value="NZ_LXSF01000007.1"/>
</dbReference>
<protein>
    <submittedName>
        <fullName evidence="1">Pseudaminic acid cytidylyltransferase</fullName>
    </submittedName>
</protein>
<dbReference type="PANTHER" id="PTHR21485">
    <property type="entry name" value="HAD SUPERFAMILY MEMBERS CMAS AND KDSC"/>
    <property type="match status" value="1"/>
</dbReference>
<dbReference type="InterPro" id="IPR029044">
    <property type="entry name" value="Nucleotide-diphossugar_trans"/>
</dbReference>
<dbReference type="SUPFAM" id="SSF53448">
    <property type="entry name" value="Nucleotide-diphospho-sugar transferases"/>
    <property type="match status" value="1"/>
</dbReference>
<keyword evidence="1" id="KW-0808">Transferase</keyword>
<dbReference type="CDD" id="cd02513">
    <property type="entry name" value="CMP-NeuAc_Synthase"/>
    <property type="match status" value="1"/>
</dbReference>
<name>A0A1A9RBS8_EIKCO</name>
<dbReference type="GO" id="GO:0008781">
    <property type="term" value="F:N-acylneuraminate cytidylyltransferase activity"/>
    <property type="evidence" value="ECO:0007669"/>
    <property type="project" value="TreeGrafter"/>
</dbReference>
<dbReference type="Proteomes" id="UP000078003">
    <property type="component" value="Unassembled WGS sequence"/>
</dbReference>
<dbReference type="AlphaFoldDB" id="A0A1A9RBS8"/>
<dbReference type="EMBL" id="LXSF01000007">
    <property type="protein sequence ID" value="OAM16184.1"/>
    <property type="molecule type" value="Genomic_DNA"/>
</dbReference>
<dbReference type="Pfam" id="PF02348">
    <property type="entry name" value="CTP_transf_3"/>
    <property type="match status" value="1"/>
</dbReference>
<evidence type="ECO:0000313" key="1">
    <source>
        <dbReference type="EMBL" id="OAM16184.1"/>
    </source>
</evidence>
<dbReference type="InterPro" id="IPR003329">
    <property type="entry name" value="Cytidylyl_trans"/>
</dbReference>
<evidence type="ECO:0000313" key="2">
    <source>
        <dbReference type="Proteomes" id="UP000078003"/>
    </source>
</evidence>
<accession>A0A1A9RBS8</accession>
<gene>
    <name evidence="1" type="ORF">A7P85_07160</name>
</gene>